<sequence length="230" mass="24101">MPFVEEDMDNFVDDVPIPQIGTDLFGGYNDEEPLDSGPAISENLEVEVEAEAEAEAEAAETVVHPDNDADEEEDQNGISDVADSVPMEEDEAPAPVSAKKRGRPSASRTSTPAKTPKSAKNGAASSASSGRKRRAVDTADEPPVKRSSRATAVAAQDAIKEVSKKRPRAAPGSAKPKAAPKKAVAKQAPAAKQRPGMRPKKTAVPPKKKASPVKAAGRAGRRGPGRPKKN</sequence>
<proteinExistence type="predicted"/>
<feature type="compositionally biased region" description="Low complexity" evidence="1">
    <location>
        <begin position="185"/>
        <end position="194"/>
    </location>
</feature>
<name>A0A194W416_CYTMA</name>
<evidence type="ECO:0000313" key="3">
    <source>
        <dbReference type="Proteomes" id="UP000078559"/>
    </source>
</evidence>
<protein>
    <submittedName>
        <fullName evidence="2">Uncharacterized protein</fullName>
    </submittedName>
</protein>
<evidence type="ECO:0000256" key="1">
    <source>
        <dbReference type="SAM" id="MobiDB-lite"/>
    </source>
</evidence>
<reference evidence="2" key="1">
    <citation type="submission" date="2014-12" db="EMBL/GenBank/DDBJ databases">
        <title>Genome Sequence of Valsa Canker Pathogens Uncovers a Specific Adaption of Colonization on Woody Bark.</title>
        <authorList>
            <person name="Yin Z."/>
            <person name="Liu H."/>
            <person name="Gao X."/>
            <person name="Li Z."/>
            <person name="Song N."/>
            <person name="Ke X."/>
            <person name="Dai Q."/>
            <person name="Wu Y."/>
            <person name="Sun Y."/>
            <person name="Xu J.-R."/>
            <person name="Kang Z.K."/>
            <person name="Wang L."/>
            <person name="Huang L."/>
        </authorList>
    </citation>
    <scope>NUCLEOTIDE SEQUENCE [LARGE SCALE GENOMIC DNA]</scope>
    <source>
        <strain evidence="2">03-8</strain>
    </source>
</reference>
<evidence type="ECO:0000313" key="2">
    <source>
        <dbReference type="EMBL" id="KUI70823.1"/>
    </source>
</evidence>
<dbReference type="OrthoDB" id="433924at2759"/>
<gene>
    <name evidence="2" type="ORF">VM1G_05989</name>
</gene>
<feature type="compositionally biased region" description="Basic residues" evidence="1">
    <location>
        <begin position="195"/>
        <end position="211"/>
    </location>
</feature>
<accession>A0A194W416</accession>
<keyword evidence="3" id="KW-1185">Reference proteome</keyword>
<feature type="compositionally biased region" description="Basic residues" evidence="1">
    <location>
        <begin position="219"/>
        <end position="230"/>
    </location>
</feature>
<feature type="compositionally biased region" description="Acidic residues" evidence="1">
    <location>
        <begin position="44"/>
        <end position="58"/>
    </location>
</feature>
<dbReference type="AlphaFoldDB" id="A0A194W416"/>
<dbReference type="Proteomes" id="UP000078559">
    <property type="component" value="Chromosome 6"/>
</dbReference>
<organism evidence="2 3">
    <name type="scientific">Cytospora mali</name>
    <name type="common">Apple Valsa canker fungus</name>
    <name type="synonym">Valsa mali</name>
    <dbReference type="NCBI Taxonomy" id="578113"/>
    <lineage>
        <taxon>Eukaryota</taxon>
        <taxon>Fungi</taxon>
        <taxon>Dikarya</taxon>
        <taxon>Ascomycota</taxon>
        <taxon>Pezizomycotina</taxon>
        <taxon>Sordariomycetes</taxon>
        <taxon>Sordariomycetidae</taxon>
        <taxon>Diaporthales</taxon>
        <taxon>Cytosporaceae</taxon>
        <taxon>Cytospora</taxon>
    </lineage>
</organism>
<feature type="compositionally biased region" description="Low complexity" evidence="1">
    <location>
        <begin position="118"/>
        <end position="129"/>
    </location>
</feature>
<dbReference type="EMBL" id="CM003103">
    <property type="protein sequence ID" value="KUI70823.1"/>
    <property type="molecule type" value="Genomic_DNA"/>
</dbReference>
<feature type="region of interest" description="Disordered" evidence="1">
    <location>
        <begin position="22"/>
        <end position="230"/>
    </location>
</feature>